<dbReference type="PANTHER" id="PTHR30572:SF4">
    <property type="entry name" value="ABC TRANSPORTER PERMEASE YTRF"/>
    <property type="match status" value="1"/>
</dbReference>
<dbReference type="STRING" id="264251.FB00_17260"/>
<evidence type="ECO:0000259" key="8">
    <source>
        <dbReference type="Pfam" id="PF02687"/>
    </source>
</evidence>
<dbReference type="PATRIC" id="fig|264251.5.peg.3501"/>
<feature type="domain" description="ABC3 transporter permease C-terminal" evidence="8">
    <location>
        <begin position="279"/>
        <end position="394"/>
    </location>
</feature>
<dbReference type="GO" id="GO:0005886">
    <property type="term" value="C:plasma membrane"/>
    <property type="evidence" value="ECO:0007669"/>
    <property type="project" value="UniProtKB-SubCell"/>
</dbReference>
<gene>
    <name evidence="10" type="ORF">FB00_17260</name>
</gene>
<dbReference type="InterPro" id="IPR050250">
    <property type="entry name" value="Macrolide_Exporter_MacB"/>
</dbReference>
<evidence type="ECO:0000256" key="6">
    <source>
        <dbReference type="ARBA" id="ARBA00038076"/>
    </source>
</evidence>
<dbReference type="GO" id="GO:0022857">
    <property type="term" value="F:transmembrane transporter activity"/>
    <property type="evidence" value="ECO:0007669"/>
    <property type="project" value="TreeGrafter"/>
</dbReference>
<dbReference type="Proteomes" id="UP000035265">
    <property type="component" value="Unassembled WGS sequence"/>
</dbReference>
<dbReference type="InterPro" id="IPR025857">
    <property type="entry name" value="MacB_PCD"/>
</dbReference>
<dbReference type="EMBL" id="JNBQ01000032">
    <property type="protein sequence ID" value="KLN33517.1"/>
    <property type="molecule type" value="Genomic_DNA"/>
</dbReference>
<organism evidence="10 11">
    <name type="scientific">Cellulosimicrobium funkei</name>
    <dbReference type="NCBI Taxonomy" id="264251"/>
    <lineage>
        <taxon>Bacteria</taxon>
        <taxon>Bacillati</taxon>
        <taxon>Actinomycetota</taxon>
        <taxon>Actinomycetes</taxon>
        <taxon>Micrococcales</taxon>
        <taxon>Promicromonosporaceae</taxon>
        <taxon>Cellulosimicrobium</taxon>
    </lineage>
</organism>
<accession>A0A0H2L040</accession>
<feature type="transmembrane region" description="Helical" evidence="7">
    <location>
        <begin position="274"/>
        <end position="299"/>
    </location>
</feature>
<feature type="domain" description="MacB-like periplasmic core" evidence="9">
    <location>
        <begin position="23"/>
        <end position="211"/>
    </location>
</feature>
<keyword evidence="3 7" id="KW-0812">Transmembrane</keyword>
<evidence type="ECO:0000256" key="2">
    <source>
        <dbReference type="ARBA" id="ARBA00022475"/>
    </source>
</evidence>
<proteinExistence type="inferred from homology"/>
<reference evidence="10 11" key="1">
    <citation type="submission" date="2014-05" db="EMBL/GenBank/DDBJ databases">
        <title>Cellulosimicrobium funkei U11 genome.</title>
        <authorList>
            <person name="Hu C."/>
            <person name="Gong Y."/>
            <person name="Wan W."/>
            <person name="Jiang M."/>
        </authorList>
    </citation>
    <scope>NUCLEOTIDE SEQUENCE [LARGE SCALE GENOMIC DNA]</scope>
    <source>
        <strain evidence="10 11">U11</strain>
    </source>
</reference>
<evidence type="ECO:0000256" key="1">
    <source>
        <dbReference type="ARBA" id="ARBA00004651"/>
    </source>
</evidence>
<protein>
    <recommendedName>
        <fullName evidence="12">ABC transporter permease</fullName>
    </recommendedName>
</protein>
<keyword evidence="11" id="KW-1185">Reference proteome</keyword>
<dbReference type="Pfam" id="PF12704">
    <property type="entry name" value="MacB_PCD"/>
    <property type="match status" value="1"/>
</dbReference>
<evidence type="ECO:0000313" key="10">
    <source>
        <dbReference type="EMBL" id="KLN33517.1"/>
    </source>
</evidence>
<evidence type="ECO:0000256" key="7">
    <source>
        <dbReference type="SAM" id="Phobius"/>
    </source>
</evidence>
<dbReference type="RefSeq" id="WP_047234077.1">
    <property type="nucleotide sequence ID" value="NZ_JNBQ01000032.1"/>
</dbReference>
<sequence>MTGIVGAVLEAWDELRVHKVRVLLALVGVAVAVCAITAISAAGEMLRQVSAEQNDRWNGRAATLQVSAWPTGEGGSVMPAPEEYERVFDEVVERYAIGYSSMLRDAPAPVRFPDGTREVYTTGVEADWATMHRFEVSSGRWFTDADADRLAPALVVNQAFLDALGGVTVADHPTVTIGGDNPVVATVVGAFPDDWPQAEPQAYVLVDAQSAWVTPESLEMTGPPRLELWVPDDLADGLVEAIQRDVAGALSGTQADVFRSDSAGYAVVDGAIRWVVLGVSVIALLLGGLGLVNIALVTVRYRIREIGIRRSFGASSGRVFFSVMMESVVATTVAGVLGVTVAVVALHNVPLDALMGSAVQDAPGFPFSAAVTGMLAAVGIGALAGLLPALVAVRVKVIDAIRY</sequence>
<comment type="caution">
    <text evidence="10">The sequence shown here is derived from an EMBL/GenBank/DDBJ whole genome shotgun (WGS) entry which is preliminary data.</text>
</comment>
<keyword evidence="5 7" id="KW-0472">Membrane</keyword>
<evidence type="ECO:0000313" key="11">
    <source>
        <dbReference type="Proteomes" id="UP000035265"/>
    </source>
</evidence>
<keyword evidence="2" id="KW-1003">Cell membrane</keyword>
<evidence type="ECO:0000256" key="4">
    <source>
        <dbReference type="ARBA" id="ARBA00022989"/>
    </source>
</evidence>
<feature type="transmembrane region" description="Helical" evidence="7">
    <location>
        <begin position="22"/>
        <end position="43"/>
    </location>
</feature>
<evidence type="ECO:0000256" key="3">
    <source>
        <dbReference type="ARBA" id="ARBA00022692"/>
    </source>
</evidence>
<feature type="transmembrane region" description="Helical" evidence="7">
    <location>
        <begin position="367"/>
        <end position="393"/>
    </location>
</feature>
<dbReference type="Pfam" id="PF02687">
    <property type="entry name" value="FtsX"/>
    <property type="match status" value="1"/>
</dbReference>
<evidence type="ECO:0008006" key="12">
    <source>
        <dbReference type="Google" id="ProtNLM"/>
    </source>
</evidence>
<evidence type="ECO:0000259" key="9">
    <source>
        <dbReference type="Pfam" id="PF12704"/>
    </source>
</evidence>
<comment type="subcellular location">
    <subcellularLocation>
        <location evidence="1">Cell membrane</location>
        <topology evidence="1">Multi-pass membrane protein</topology>
    </subcellularLocation>
</comment>
<dbReference type="AlphaFoldDB" id="A0A0H2L040"/>
<feature type="transmembrane region" description="Helical" evidence="7">
    <location>
        <begin position="319"/>
        <end position="347"/>
    </location>
</feature>
<evidence type="ECO:0000256" key="5">
    <source>
        <dbReference type="ARBA" id="ARBA00023136"/>
    </source>
</evidence>
<keyword evidence="4 7" id="KW-1133">Transmembrane helix</keyword>
<dbReference type="PANTHER" id="PTHR30572">
    <property type="entry name" value="MEMBRANE COMPONENT OF TRANSPORTER-RELATED"/>
    <property type="match status" value="1"/>
</dbReference>
<name>A0A0H2L040_9MICO</name>
<dbReference type="InterPro" id="IPR003838">
    <property type="entry name" value="ABC3_permease_C"/>
</dbReference>
<comment type="similarity">
    <text evidence="6">Belongs to the ABC-4 integral membrane protein family.</text>
</comment>